<keyword evidence="1" id="KW-0597">Phosphoprotein</keyword>
<proteinExistence type="predicted"/>
<evidence type="ECO:0008006" key="8">
    <source>
        <dbReference type="Google" id="ProtNLM"/>
    </source>
</evidence>
<dbReference type="STRING" id="1925591.BI308_16095"/>
<dbReference type="Pfam" id="PF01934">
    <property type="entry name" value="HepT-like"/>
    <property type="match status" value="1"/>
</dbReference>
<keyword evidence="2" id="KW-1277">Toxin-antitoxin system</keyword>
<gene>
    <name evidence="6" type="ORF">BI308_16095</name>
</gene>
<dbReference type="Proteomes" id="UP000183940">
    <property type="component" value="Unassembled WGS sequence"/>
</dbReference>
<keyword evidence="5" id="KW-0378">Hydrolase</keyword>
<evidence type="ECO:0000256" key="1">
    <source>
        <dbReference type="ARBA" id="ARBA00022553"/>
    </source>
</evidence>
<evidence type="ECO:0000256" key="4">
    <source>
        <dbReference type="ARBA" id="ARBA00022741"/>
    </source>
</evidence>
<organism evidence="6 7">
    <name type="scientific">Roseofilum reptotaenium AO1-A</name>
    <dbReference type="NCBI Taxonomy" id="1925591"/>
    <lineage>
        <taxon>Bacteria</taxon>
        <taxon>Bacillati</taxon>
        <taxon>Cyanobacteriota</taxon>
        <taxon>Cyanophyceae</taxon>
        <taxon>Desertifilales</taxon>
        <taxon>Desertifilaceae</taxon>
        <taxon>Roseofilum</taxon>
    </lineage>
</organism>
<protein>
    <recommendedName>
        <fullName evidence="8">DUF86 domain-containing protein</fullName>
    </recommendedName>
</protein>
<keyword evidence="7" id="KW-1185">Reference proteome</keyword>
<name>A0A1L9QPH0_9CYAN</name>
<evidence type="ECO:0000256" key="2">
    <source>
        <dbReference type="ARBA" id="ARBA00022649"/>
    </source>
</evidence>
<dbReference type="EMBL" id="MLAW01000029">
    <property type="protein sequence ID" value="OJJ24532.1"/>
    <property type="molecule type" value="Genomic_DNA"/>
</dbReference>
<evidence type="ECO:0000256" key="5">
    <source>
        <dbReference type="ARBA" id="ARBA00022801"/>
    </source>
</evidence>
<evidence type="ECO:0000256" key="3">
    <source>
        <dbReference type="ARBA" id="ARBA00022722"/>
    </source>
</evidence>
<dbReference type="PANTHER" id="PTHR34139">
    <property type="entry name" value="UPF0331 PROTEIN MJ0127"/>
    <property type="match status" value="1"/>
</dbReference>
<dbReference type="InterPro" id="IPR051813">
    <property type="entry name" value="HepT_RNase_toxin"/>
</dbReference>
<keyword evidence="4" id="KW-0547">Nucleotide-binding</keyword>
<dbReference type="PANTHER" id="PTHR34139:SF1">
    <property type="entry name" value="RNASE MJ1380-RELATED"/>
    <property type="match status" value="1"/>
</dbReference>
<evidence type="ECO:0000313" key="7">
    <source>
        <dbReference type="Proteomes" id="UP000183940"/>
    </source>
</evidence>
<dbReference type="AlphaFoldDB" id="A0A1L9QPH0"/>
<dbReference type="InterPro" id="IPR008201">
    <property type="entry name" value="HepT-like"/>
</dbReference>
<keyword evidence="3" id="KW-0540">Nuclease</keyword>
<comment type="caution">
    <text evidence="6">The sequence shown here is derived from an EMBL/GenBank/DDBJ whole genome shotgun (WGS) entry which is preliminary data.</text>
</comment>
<dbReference type="GO" id="GO:0004540">
    <property type="term" value="F:RNA nuclease activity"/>
    <property type="evidence" value="ECO:0007669"/>
    <property type="project" value="InterPro"/>
</dbReference>
<dbReference type="GO" id="GO:0016787">
    <property type="term" value="F:hydrolase activity"/>
    <property type="evidence" value="ECO:0007669"/>
    <property type="project" value="UniProtKB-KW"/>
</dbReference>
<evidence type="ECO:0000313" key="6">
    <source>
        <dbReference type="EMBL" id="OJJ24532.1"/>
    </source>
</evidence>
<dbReference type="GO" id="GO:0110001">
    <property type="term" value="C:toxin-antitoxin complex"/>
    <property type="evidence" value="ECO:0007669"/>
    <property type="project" value="InterPro"/>
</dbReference>
<sequence length="116" mass="13584">MNRDPFYLLDIAQNAQDIINFVQDMDEATFLTDLKAQKAILYSITIIGEPTKKLSTQLRQQNPHIPWRQIAGMRDKCVHNYRQIDLSQVWEITQTSIPELLEDIKLLLSVQEEQQE</sequence>
<dbReference type="GO" id="GO:0000166">
    <property type="term" value="F:nucleotide binding"/>
    <property type="evidence" value="ECO:0007669"/>
    <property type="project" value="UniProtKB-KW"/>
</dbReference>
<accession>A0A1L9QPH0</accession>
<reference evidence="6" key="1">
    <citation type="submission" date="2016-10" db="EMBL/GenBank/DDBJ databases">
        <title>CRISPR-Cas defence system in Roseofilum reptotaenium: evidence of a bacteriophage-cyanobacterium arms race in the coral black band disease.</title>
        <authorList>
            <person name="Buerger P."/>
            <person name="Wood-Charlson E.M."/>
            <person name="Weynberg K.D."/>
            <person name="Willis B."/>
            <person name="Van Oppen M.J."/>
        </authorList>
    </citation>
    <scope>NUCLEOTIDE SEQUENCE [LARGE SCALE GENOMIC DNA]</scope>
    <source>
        <strain evidence="6">AO1-A</strain>
    </source>
</reference>